<dbReference type="PANTHER" id="PTHR12112:SF22">
    <property type="entry name" value="MANGANESE-DEPENDENT INORGANIC PYROPHOSPHATASE-RELATED"/>
    <property type="match status" value="1"/>
</dbReference>
<evidence type="ECO:0000256" key="1">
    <source>
        <dbReference type="ARBA" id="ARBA00001936"/>
    </source>
</evidence>
<keyword evidence="3" id="KW-0479">Metal-binding</keyword>
<feature type="region of interest" description="Disordered" evidence="8">
    <location>
        <begin position="1"/>
        <end position="67"/>
    </location>
</feature>
<evidence type="ECO:0000313" key="11">
    <source>
        <dbReference type="Proteomes" id="UP001224775"/>
    </source>
</evidence>
<feature type="compositionally biased region" description="Low complexity" evidence="8">
    <location>
        <begin position="12"/>
        <end position="24"/>
    </location>
</feature>
<evidence type="ECO:0000256" key="2">
    <source>
        <dbReference type="ARBA" id="ARBA00012146"/>
    </source>
</evidence>
<comment type="catalytic activity">
    <reaction evidence="7">
        <text>diphosphate + H2O = 2 phosphate + H(+)</text>
        <dbReference type="Rhea" id="RHEA:24576"/>
        <dbReference type="ChEBI" id="CHEBI:15377"/>
        <dbReference type="ChEBI" id="CHEBI:15378"/>
        <dbReference type="ChEBI" id="CHEBI:33019"/>
        <dbReference type="ChEBI" id="CHEBI:43474"/>
        <dbReference type="EC" id="3.6.1.1"/>
    </reaction>
</comment>
<dbReference type="InterPro" id="IPR001667">
    <property type="entry name" value="DDH_dom"/>
</dbReference>
<evidence type="ECO:0000256" key="4">
    <source>
        <dbReference type="ARBA" id="ARBA00022801"/>
    </source>
</evidence>
<dbReference type="Gene3D" id="3.10.310.20">
    <property type="entry name" value="DHHA2 domain"/>
    <property type="match status" value="1"/>
</dbReference>
<evidence type="ECO:0000256" key="5">
    <source>
        <dbReference type="ARBA" id="ARBA00023211"/>
    </source>
</evidence>
<dbReference type="GO" id="GO:0046872">
    <property type="term" value="F:metal ion binding"/>
    <property type="evidence" value="ECO:0007669"/>
    <property type="project" value="UniProtKB-KW"/>
</dbReference>
<dbReference type="EC" id="3.6.1.1" evidence="2"/>
<keyword evidence="11" id="KW-1185">Reference proteome</keyword>
<reference evidence="10" key="1">
    <citation type="submission" date="2023-06" db="EMBL/GenBank/DDBJ databases">
        <title>Survivors Of The Sea: Transcriptome response of Skeletonema marinoi to long-term dormancy.</title>
        <authorList>
            <person name="Pinder M.I.M."/>
            <person name="Kourtchenko O."/>
            <person name="Robertson E.K."/>
            <person name="Larsson T."/>
            <person name="Maumus F."/>
            <person name="Osuna-Cruz C.M."/>
            <person name="Vancaester E."/>
            <person name="Stenow R."/>
            <person name="Vandepoele K."/>
            <person name="Ploug H."/>
            <person name="Bruchert V."/>
            <person name="Godhe A."/>
            <person name="Topel M."/>
        </authorList>
    </citation>
    <scope>NUCLEOTIDE SEQUENCE</scope>
    <source>
        <strain evidence="10">R05AC</strain>
    </source>
</reference>
<name>A0AAD9DC02_9STRA</name>
<dbReference type="Proteomes" id="UP001224775">
    <property type="component" value="Unassembled WGS sequence"/>
</dbReference>
<dbReference type="GO" id="GO:0005737">
    <property type="term" value="C:cytoplasm"/>
    <property type="evidence" value="ECO:0007669"/>
    <property type="project" value="InterPro"/>
</dbReference>
<comment type="caution">
    <text evidence="10">The sequence shown here is derived from an EMBL/GenBank/DDBJ whole genome shotgun (WGS) entry which is preliminary data.</text>
</comment>
<organism evidence="10 11">
    <name type="scientific">Skeletonema marinoi</name>
    <dbReference type="NCBI Taxonomy" id="267567"/>
    <lineage>
        <taxon>Eukaryota</taxon>
        <taxon>Sar</taxon>
        <taxon>Stramenopiles</taxon>
        <taxon>Ochrophyta</taxon>
        <taxon>Bacillariophyta</taxon>
        <taxon>Coscinodiscophyceae</taxon>
        <taxon>Thalassiosirophycidae</taxon>
        <taxon>Thalassiosirales</taxon>
        <taxon>Skeletonemataceae</taxon>
        <taxon>Skeletonema</taxon>
        <taxon>Skeletonema marinoi-dohrnii complex</taxon>
    </lineage>
</organism>
<evidence type="ECO:0000313" key="10">
    <source>
        <dbReference type="EMBL" id="KAK1740145.1"/>
    </source>
</evidence>
<dbReference type="InterPro" id="IPR038222">
    <property type="entry name" value="DHHA2_dom_sf"/>
</dbReference>
<evidence type="ECO:0000259" key="9">
    <source>
        <dbReference type="SMART" id="SM01131"/>
    </source>
</evidence>
<gene>
    <name evidence="10" type="ORF">QTG54_009095</name>
</gene>
<dbReference type="FunFam" id="3.90.1640.10:FF:000001">
    <property type="entry name" value="Probable manganese-dependent inorganic pyrophosphatase"/>
    <property type="match status" value="1"/>
</dbReference>
<dbReference type="SUPFAM" id="SSF64182">
    <property type="entry name" value="DHH phosphoesterases"/>
    <property type="match status" value="1"/>
</dbReference>
<dbReference type="EMBL" id="JATAAI010000016">
    <property type="protein sequence ID" value="KAK1740145.1"/>
    <property type="molecule type" value="Genomic_DNA"/>
</dbReference>
<dbReference type="InterPro" id="IPR038763">
    <property type="entry name" value="DHH_sf"/>
</dbReference>
<dbReference type="Pfam" id="PF02833">
    <property type="entry name" value="DHHA2"/>
    <property type="match status" value="1"/>
</dbReference>
<proteinExistence type="predicted"/>
<dbReference type="InterPro" id="IPR004097">
    <property type="entry name" value="DHHA2"/>
</dbReference>
<evidence type="ECO:0000256" key="6">
    <source>
        <dbReference type="ARBA" id="ARBA00032535"/>
    </source>
</evidence>
<comment type="cofactor">
    <cofactor evidence="1">
        <name>Mn(2+)</name>
        <dbReference type="ChEBI" id="CHEBI:29035"/>
    </cofactor>
</comment>
<dbReference type="Gene3D" id="3.90.1640.10">
    <property type="entry name" value="inorganic pyrophosphatase (n-terminal core)"/>
    <property type="match status" value="1"/>
</dbReference>
<dbReference type="GO" id="GO:0004427">
    <property type="term" value="F:inorganic diphosphate phosphatase activity"/>
    <property type="evidence" value="ECO:0007669"/>
    <property type="project" value="UniProtKB-EC"/>
</dbReference>
<keyword evidence="5" id="KW-0464">Manganese</keyword>
<dbReference type="PANTHER" id="PTHR12112">
    <property type="entry name" value="BNIP - RELATED"/>
    <property type="match status" value="1"/>
</dbReference>
<evidence type="ECO:0000256" key="8">
    <source>
        <dbReference type="SAM" id="MobiDB-lite"/>
    </source>
</evidence>
<accession>A0AAD9DC02</accession>
<evidence type="ECO:0000256" key="7">
    <source>
        <dbReference type="ARBA" id="ARBA00047820"/>
    </source>
</evidence>
<dbReference type="AlphaFoldDB" id="A0AAD9DC02"/>
<sequence length="490" mass="52611">MAPPNPEEPSAKRPASPSAGSRASHNSSPSKRARGSSVGSLGYGDHHGGGAEALRLAGPDNKTKQYDDGVLRKRTQVETDVLAREKAAHELADALPKEISTIPTIDLFLPEALKDAVFVGHLVTDLDSVGGAIGAAALYNGKAALASDINSETAFALEEWGVAKPPTIEEVLKENPDAKICLVDHQQTSQMNPAINPDNVVGVIDHHALQSKTIVTDRPIYIDIRPWGSMSTIISHTFLTHHKRPSVGVAGMLLCAILSDTLNLQGPTTTEWDRLMVATLSEIAAVDDIQFLASQQFKAKSKELAGLSAHGLVNGDQKCFSFATATFTGDVGFAVVETTDDAVIIDRLDELLPEIVACKKEKNLSVLFVAVVNIVELKGTLLLCGPSELSMAKAAFPDCKVNDAHTMMDLGSRVSRKKDYIPEITKAVKAGWKRPVKRGVSVVDMEALGKLEVDPTDYQRITRKGSILAVKDGEHFTVDDDSIVDEENCI</sequence>
<dbReference type="Pfam" id="PF01368">
    <property type="entry name" value="DHH"/>
    <property type="match status" value="1"/>
</dbReference>
<dbReference type="SMART" id="SM01131">
    <property type="entry name" value="DHHA2"/>
    <property type="match status" value="1"/>
</dbReference>
<evidence type="ECO:0000256" key="3">
    <source>
        <dbReference type="ARBA" id="ARBA00022723"/>
    </source>
</evidence>
<keyword evidence="4 10" id="KW-0378">Hydrolase</keyword>
<protein>
    <recommendedName>
        <fullName evidence="2">inorganic diphosphatase</fullName>
        <ecNumber evidence="2">3.6.1.1</ecNumber>
    </recommendedName>
    <alternativeName>
        <fullName evidence="6">Pyrophosphate phospho-hydrolase</fullName>
    </alternativeName>
</protein>
<feature type="domain" description="DHHA2" evidence="9">
    <location>
        <begin position="293"/>
        <end position="428"/>
    </location>
</feature>